<dbReference type="AlphaFoldDB" id="A0A8S3G643"/>
<evidence type="ECO:0000256" key="2">
    <source>
        <dbReference type="ARBA" id="ARBA00022707"/>
    </source>
</evidence>
<dbReference type="GO" id="GO:0005509">
    <property type="term" value="F:calcium ion binding"/>
    <property type="evidence" value="ECO:0007669"/>
    <property type="project" value="InterPro"/>
</dbReference>
<dbReference type="PROSITE" id="PS00018">
    <property type="entry name" value="EF_HAND_1"/>
    <property type="match status" value="2"/>
</dbReference>
<keyword evidence="4" id="KW-0677">Repeat</keyword>
<dbReference type="Proteomes" id="UP000681720">
    <property type="component" value="Unassembled WGS sequence"/>
</dbReference>
<feature type="non-terminal residue" evidence="8">
    <location>
        <position position="1"/>
    </location>
</feature>
<dbReference type="InterPro" id="IPR028846">
    <property type="entry name" value="Recoverin"/>
</dbReference>
<comment type="similarity">
    <text evidence="1">Belongs to the recoverin family.</text>
</comment>
<evidence type="ECO:0000256" key="3">
    <source>
        <dbReference type="ARBA" id="ARBA00022723"/>
    </source>
</evidence>
<evidence type="ECO:0000259" key="7">
    <source>
        <dbReference type="PROSITE" id="PS50222"/>
    </source>
</evidence>
<keyword evidence="5" id="KW-0106">Calcium</keyword>
<keyword evidence="3" id="KW-0479">Metal-binding</keyword>
<dbReference type="SMART" id="SM00054">
    <property type="entry name" value="EFh"/>
    <property type="match status" value="2"/>
</dbReference>
<dbReference type="PROSITE" id="PS50222">
    <property type="entry name" value="EF_HAND_2"/>
    <property type="match status" value="2"/>
</dbReference>
<organism evidence="8 9">
    <name type="scientific">Rotaria magnacalcarata</name>
    <dbReference type="NCBI Taxonomy" id="392030"/>
    <lineage>
        <taxon>Eukaryota</taxon>
        <taxon>Metazoa</taxon>
        <taxon>Spiralia</taxon>
        <taxon>Gnathifera</taxon>
        <taxon>Rotifera</taxon>
        <taxon>Eurotatoria</taxon>
        <taxon>Bdelloidea</taxon>
        <taxon>Philodinida</taxon>
        <taxon>Philodinidae</taxon>
        <taxon>Rotaria</taxon>
    </lineage>
</organism>
<dbReference type="PANTHER" id="PTHR23055:SF178">
    <property type="entry name" value="NEUROCALCIN HOMOLOG"/>
    <property type="match status" value="1"/>
</dbReference>
<dbReference type="InterPro" id="IPR002048">
    <property type="entry name" value="EF_hand_dom"/>
</dbReference>
<evidence type="ECO:0000313" key="9">
    <source>
        <dbReference type="Proteomes" id="UP000681720"/>
    </source>
</evidence>
<dbReference type="InterPro" id="IPR018247">
    <property type="entry name" value="EF_Hand_1_Ca_BS"/>
</dbReference>
<accession>A0A8S3G643</accession>
<keyword evidence="6" id="KW-0449">Lipoprotein</keyword>
<dbReference type="PRINTS" id="PR00450">
    <property type="entry name" value="RECOVERIN"/>
</dbReference>
<evidence type="ECO:0000256" key="1">
    <source>
        <dbReference type="ARBA" id="ARBA00006049"/>
    </source>
</evidence>
<proteinExistence type="inferred from homology"/>
<evidence type="ECO:0000256" key="6">
    <source>
        <dbReference type="ARBA" id="ARBA00023288"/>
    </source>
</evidence>
<reference evidence="8" key="1">
    <citation type="submission" date="2021-02" db="EMBL/GenBank/DDBJ databases">
        <authorList>
            <person name="Nowell W R."/>
        </authorList>
    </citation>
    <scope>NUCLEOTIDE SEQUENCE</scope>
</reference>
<comment type="caution">
    <text evidence="8">The sequence shown here is derived from an EMBL/GenBank/DDBJ whole genome shotgun (WGS) entry which is preliminary data.</text>
</comment>
<gene>
    <name evidence="8" type="ORF">GIL414_LOCUS65112</name>
</gene>
<name>A0A8S3G643_9BILA</name>
<dbReference type="Pfam" id="PF13499">
    <property type="entry name" value="EF-hand_7"/>
    <property type="match status" value="1"/>
</dbReference>
<feature type="domain" description="EF-hand" evidence="7">
    <location>
        <begin position="52"/>
        <end position="87"/>
    </location>
</feature>
<dbReference type="CDD" id="cd00051">
    <property type="entry name" value="EFh"/>
    <property type="match status" value="1"/>
</dbReference>
<dbReference type="PANTHER" id="PTHR23055">
    <property type="entry name" value="CALCIUM BINDING PROTEINS"/>
    <property type="match status" value="1"/>
</dbReference>
<evidence type="ECO:0000256" key="5">
    <source>
        <dbReference type="ARBA" id="ARBA00022837"/>
    </source>
</evidence>
<sequence>AISSRGDLRSRLDYAFECYDLDSNGYLTEGEIAPVLRAMYTLLGIQHVQDYPPEEVAKDLMNKLDVSKDGRVTKDEFIYYLMKDGIYRNTVNPFH</sequence>
<feature type="domain" description="EF-hand" evidence="7">
    <location>
        <begin position="7"/>
        <end position="42"/>
    </location>
</feature>
<dbReference type="SUPFAM" id="SSF47473">
    <property type="entry name" value="EF-hand"/>
    <property type="match status" value="1"/>
</dbReference>
<dbReference type="InterPro" id="IPR011992">
    <property type="entry name" value="EF-hand-dom_pair"/>
</dbReference>
<protein>
    <recommendedName>
        <fullName evidence="7">EF-hand domain-containing protein</fullName>
    </recommendedName>
</protein>
<keyword evidence="2" id="KW-0519">Myristate</keyword>
<evidence type="ECO:0000256" key="4">
    <source>
        <dbReference type="ARBA" id="ARBA00022737"/>
    </source>
</evidence>
<evidence type="ECO:0000313" key="8">
    <source>
        <dbReference type="EMBL" id="CAF5151810.1"/>
    </source>
</evidence>
<dbReference type="Gene3D" id="1.10.238.10">
    <property type="entry name" value="EF-hand"/>
    <property type="match status" value="1"/>
</dbReference>
<dbReference type="EMBL" id="CAJOBJ010288575">
    <property type="protein sequence ID" value="CAF5151810.1"/>
    <property type="molecule type" value="Genomic_DNA"/>
</dbReference>